<evidence type="ECO:0000313" key="1">
    <source>
        <dbReference type="EMBL" id="ETW00243.1"/>
    </source>
</evidence>
<reference evidence="1" key="1">
    <citation type="submission" date="2013-12" db="EMBL/GenBank/DDBJ databases">
        <title>The Genome Sequence of Aphanomyces invadans NJM9701.</title>
        <authorList>
            <consortium name="The Broad Institute Genomics Platform"/>
            <person name="Russ C."/>
            <person name="Tyler B."/>
            <person name="van West P."/>
            <person name="Dieguez-Uribeondo J."/>
            <person name="Young S.K."/>
            <person name="Zeng Q."/>
            <person name="Gargeya S."/>
            <person name="Fitzgerald M."/>
            <person name="Abouelleil A."/>
            <person name="Alvarado L."/>
            <person name="Chapman S.B."/>
            <person name="Gainer-Dewar J."/>
            <person name="Goldberg J."/>
            <person name="Griggs A."/>
            <person name="Gujja S."/>
            <person name="Hansen M."/>
            <person name="Howarth C."/>
            <person name="Imamovic A."/>
            <person name="Ireland A."/>
            <person name="Larimer J."/>
            <person name="McCowan C."/>
            <person name="Murphy C."/>
            <person name="Pearson M."/>
            <person name="Poon T.W."/>
            <person name="Priest M."/>
            <person name="Roberts A."/>
            <person name="Saif S."/>
            <person name="Shea T."/>
            <person name="Sykes S."/>
            <person name="Wortman J."/>
            <person name="Nusbaum C."/>
            <person name="Birren B."/>
        </authorList>
    </citation>
    <scope>NUCLEOTIDE SEQUENCE [LARGE SCALE GENOMIC DNA]</scope>
    <source>
        <strain evidence="1">NJM9701</strain>
    </source>
</reference>
<dbReference type="EMBL" id="KI913965">
    <property type="protein sequence ID" value="ETW00243.1"/>
    <property type="molecule type" value="Genomic_DNA"/>
</dbReference>
<gene>
    <name evidence="1" type="ORF">H310_07634</name>
</gene>
<sequence>MCVATVATTKRSMGVSKLQKFLAARHIQTPLGPTTGLASSTRLTLDYIHDKKPNALPEVWATCSARKLGARVDAVREILKSVDDDTFMTREPESAPISIHMDEMAVAAAYDQACRLRMLTFEPDDHALEQVILSRSAYDQAVAAERALLAEGEKQQSVRELITSHTFKWLLTPSKSTLGASGELRTAPSARQASMSE</sequence>
<dbReference type="OrthoDB" id="68634at2759"/>
<accession>A0A024U3P5</accession>
<name>A0A024U3P5_9STRA</name>
<proteinExistence type="predicted"/>
<dbReference type="AlphaFoldDB" id="A0A024U3P5"/>
<dbReference type="GeneID" id="20084684"/>
<organism evidence="1">
    <name type="scientific">Aphanomyces invadans</name>
    <dbReference type="NCBI Taxonomy" id="157072"/>
    <lineage>
        <taxon>Eukaryota</taxon>
        <taxon>Sar</taxon>
        <taxon>Stramenopiles</taxon>
        <taxon>Oomycota</taxon>
        <taxon>Saprolegniomycetes</taxon>
        <taxon>Saprolegniales</taxon>
        <taxon>Verrucalvaceae</taxon>
        <taxon>Aphanomyces</taxon>
    </lineage>
</organism>
<protein>
    <submittedName>
        <fullName evidence="1">Uncharacterized protein</fullName>
    </submittedName>
</protein>
<dbReference type="VEuPathDB" id="FungiDB:H310_07634"/>
<dbReference type="RefSeq" id="XP_008871268.1">
    <property type="nucleotide sequence ID" value="XM_008873046.1"/>
</dbReference>